<organism evidence="10 11">
    <name type="scientific">Cnephaeus nilssonii</name>
    <name type="common">Northern bat</name>
    <name type="synonym">Eptesicus nilssonii</name>
    <dbReference type="NCBI Taxonomy" id="3371016"/>
    <lineage>
        <taxon>Eukaryota</taxon>
        <taxon>Metazoa</taxon>
        <taxon>Chordata</taxon>
        <taxon>Craniata</taxon>
        <taxon>Vertebrata</taxon>
        <taxon>Euteleostomi</taxon>
        <taxon>Mammalia</taxon>
        <taxon>Eutheria</taxon>
        <taxon>Laurasiatheria</taxon>
        <taxon>Chiroptera</taxon>
        <taxon>Yangochiroptera</taxon>
        <taxon>Vespertilionidae</taxon>
        <taxon>Cnephaeus</taxon>
    </lineage>
</organism>
<evidence type="ECO:0000256" key="7">
    <source>
        <dbReference type="RuleBase" id="RU362109"/>
    </source>
</evidence>
<dbReference type="InterPro" id="IPR000608">
    <property type="entry name" value="UBC"/>
</dbReference>
<feature type="domain" description="Ferritin-like diiron" evidence="9">
    <location>
        <begin position="245"/>
        <end position="344"/>
    </location>
</feature>
<dbReference type="CDD" id="cd23801">
    <property type="entry name" value="UBCc_UBE2L3"/>
    <property type="match status" value="1"/>
</dbReference>
<dbReference type="FunFam" id="3.10.110.10:FF:000011">
    <property type="entry name" value="Ubiquitin-conjugating enzyme E2 L3"/>
    <property type="match status" value="1"/>
</dbReference>
<dbReference type="Proteomes" id="UP001177744">
    <property type="component" value="Unassembled WGS sequence"/>
</dbReference>
<evidence type="ECO:0000313" key="10">
    <source>
        <dbReference type="EMBL" id="KAK1334825.1"/>
    </source>
</evidence>
<proteinExistence type="inferred from homology"/>
<evidence type="ECO:0000256" key="5">
    <source>
        <dbReference type="ARBA" id="ARBA00043952"/>
    </source>
</evidence>
<comment type="caution">
    <text evidence="10">The sequence shown here is derived from an EMBL/GenBank/DDBJ whole genome shotgun (WGS) entry which is preliminary data.</text>
</comment>
<dbReference type="PROSITE" id="PS50905">
    <property type="entry name" value="FERRITIN_LIKE"/>
    <property type="match status" value="1"/>
</dbReference>
<dbReference type="GO" id="GO:0061631">
    <property type="term" value="F:ubiquitin conjugating enzyme activity"/>
    <property type="evidence" value="ECO:0007669"/>
    <property type="project" value="UniProtKB-EC"/>
</dbReference>
<feature type="active site" description="Glycyl thioester intermediate" evidence="6">
    <location>
        <position position="86"/>
    </location>
</feature>
<dbReference type="InterPro" id="IPR009040">
    <property type="entry name" value="Ferritin-like_diiron"/>
</dbReference>
<dbReference type="PANTHER" id="PTHR24067">
    <property type="entry name" value="UBIQUITIN-CONJUGATING ENZYME E2"/>
    <property type="match status" value="1"/>
</dbReference>
<evidence type="ECO:0000259" key="8">
    <source>
        <dbReference type="PROSITE" id="PS50127"/>
    </source>
</evidence>
<dbReference type="PROSITE" id="PS00183">
    <property type="entry name" value="UBC_1"/>
    <property type="match status" value="1"/>
</dbReference>
<dbReference type="EMBL" id="JAULJE010000014">
    <property type="protein sequence ID" value="KAK1334825.1"/>
    <property type="molecule type" value="Genomic_DNA"/>
</dbReference>
<keyword evidence="3" id="KW-0808">Transferase</keyword>
<dbReference type="PROSITE" id="PS50127">
    <property type="entry name" value="UBC_2"/>
    <property type="match status" value="1"/>
</dbReference>
<evidence type="ECO:0000256" key="6">
    <source>
        <dbReference type="PROSITE-ProRule" id="PRU10133"/>
    </source>
</evidence>
<dbReference type="SUPFAM" id="SSF47240">
    <property type="entry name" value="Ferritin-like"/>
    <property type="match status" value="1"/>
</dbReference>
<evidence type="ECO:0000259" key="9">
    <source>
        <dbReference type="PROSITE" id="PS50905"/>
    </source>
</evidence>
<evidence type="ECO:0000256" key="4">
    <source>
        <dbReference type="ARBA" id="ARBA00022786"/>
    </source>
</evidence>
<keyword evidence="7" id="KW-0067">ATP-binding</keyword>
<evidence type="ECO:0000256" key="2">
    <source>
        <dbReference type="ARBA" id="ARBA00012486"/>
    </source>
</evidence>
<dbReference type="GO" id="GO:0005524">
    <property type="term" value="F:ATP binding"/>
    <property type="evidence" value="ECO:0007669"/>
    <property type="project" value="UniProtKB-UniRule"/>
</dbReference>
<dbReference type="AlphaFoldDB" id="A0AA40HP95"/>
<dbReference type="Gene3D" id="3.10.110.10">
    <property type="entry name" value="Ubiquitin Conjugating Enzyme"/>
    <property type="match status" value="1"/>
</dbReference>
<comment type="catalytic activity">
    <reaction evidence="1">
        <text>S-ubiquitinyl-[E1 ubiquitin-activating enzyme]-L-cysteine + [E2 ubiquitin-conjugating enzyme]-L-cysteine = [E1 ubiquitin-activating enzyme]-L-cysteine + S-ubiquitinyl-[E2 ubiquitin-conjugating enzyme]-L-cysteine.</text>
        <dbReference type="EC" id="2.3.2.23"/>
    </reaction>
</comment>
<protein>
    <recommendedName>
        <fullName evidence="2">E2 ubiquitin-conjugating enzyme</fullName>
        <ecNumber evidence="2">2.3.2.23</ecNumber>
    </recommendedName>
</protein>
<comment type="similarity">
    <text evidence="7">Belongs to the ubiquitin-conjugating enzyme family.</text>
</comment>
<dbReference type="InterPro" id="IPR023313">
    <property type="entry name" value="UBQ-conjugating_AS"/>
</dbReference>
<evidence type="ECO:0000313" key="11">
    <source>
        <dbReference type="Proteomes" id="UP001177744"/>
    </source>
</evidence>
<reference evidence="10" key="1">
    <citation type="submission" date="2023-06" db="EMBL/GenBank/DDBJ databases">
        <title>Reference genome for the Northern bat (Eptesicus nilssonii), a most northern bat species.</title>
        <authorList>
            <person name="Laine V.N."/>
            <person name="Pulliainen A.T."/>
            <person name="Lilley T.M."/>
        </authorList>
    </citation>
    <scope>NUCLEOTIDE SEQUENCE</scope>
    <source>
        <strain evidence="10">BLF_Eptnil</strain>
        <tissue evidence="10">Kidney</tissue>
    </source>
</reference>
<evidence type="ECO:0000256" key="1">
    <source>
        <dbReference type="ARBA" id="ARBA00000485"/>
    </source>
</evidence>
<evidence type="ECO:0000256" key="3">
    <source>
        <dbReference type="ARBA" id="ARBA00022679"/>
    </source>
</evidence>
<keyword evidence="4 7" id="KW-0833">Ubl conjugation pathway</keyword>
<keyword evidence="11" id="KW-1185">Reference proteome</keyword>
<dbReference type="SMART" id="SM00212">
    <property type="entry name" value="UBCc"/>
    <property type="match status" value="1"/>
</dbReference>
<name>A0AA40HP95_CNENI</name>
<dbReference type="Pfam" id="PF00179">
    <property type="entry name" value="UQ_con"/>
    <property type="match status" value="1"/>
</dbReference>
<dbReference type="EC" id="2.3.2.23" evidence="2"/>
<dbReference type="SUPFAM" id="SSF54495">
    <property type="entry name" value="UBC-like"/>
    <property type="match status" value="1"/>
</dbReference>
<dbReference type="InterPro" id="IPR012347">
    <property type="entry name" value="Ferritin-like"/>
</dbReference>
<sequence>MAASRRLVKELEEIRKSGLKNFRNIQVDEANVLTWQGLLVPDHPPYDKGAFRIEINFPSEYPFKPPKVTFKTKIYHPNVDEKGQVCLPVLRAEHWKPATKTGQVIQSLVALVNDPQPEHPLRADLAEEYSRDREKFCAHAEEFTQSPQLGLRQEEDCEAMAKVLLPPHSHSLKSRRLSKVSSEFSNPFVQRELSEFKRKEKEFGLITTFRTTFRTSQHTGVGLFVFFYLNSLLPNNHELSYQIRQNYSTKVEAAVNRPANLHLQASHTYLSLGFYFDGDDVALEDMGHLFRELAEKKHAGAERLLKLQNKRIVRILFQDILKPPKMNGAKLRTPWRPPWPWRGT</sequence>
<comment type="pathway">
    <text evidence="5">Protein modification.</text>
</comment>
<dbReference type="InterPro" id="IPR009078">
    <property type="entry name" value="Ferritin-like_SF"/>
</dbReference>
<keyword evidence="7" id="KW-0547">Nucleotide-binding</keyword>
<feature type="domain" description="UBC core" evidence="8">
    <location>
        <begin position="2"/>
        <end position="149"/>
    </location>
</feature>
<dbReference type="Gene3D" id="1.20.1260.10">
    <property type="match status" value="1"/>
</dbReference>
<dbReference type="InterPro" id="IPR050113">
    <property type="entry name" value="Ub_conjugating_enzyme"/>
</dbReference>
<dbReference type="InterPro" id="IPR016135">
    <property type="entry name" value="UBQ-conjugating_enzyme/RWD"/>
</dbReference>
<accession>A0AA40HP95</accession>
<gene>
    <name evidence="10" type="ORF">QTO34_004395</name>
</gene>